<reference evidence="1" key="1">
    <citation type="submission" date="2020-10" db="EMBL/GenBank/DDBJ databases">
        <authorList>
            <person name="Gilroy R."/>
        </authorList>
    </citation>
    <scope>NUCLEOTIDE SEQUENCE</scope>
    <source>
        <strain evidence="1">B1-13419</strain>
    </source>
</reference>
<organism evidence="1 2">
    <name type="scientific">Candidatus Cryptobacteroides faecigallinarum</name>
    <dbReference type="NCBI Taxonomy" id="2840763"/>
    <lineage>
        <taxon>Bacteria</taxon>
        <taxon>Pseudomonadati</taxon>
        <taxon>Bacteroidota</taxon>
        <taxon>Bacteroidia</taxon>
        <taxon>Bacteroidales</taxon>
        <taxon>Candidatus Cryptobacteroides</taxon>
    </lineage>
</organism>
<reference evidence="1" key="2">
    <citation type="journal article" date="2021" name="PeerJ">
        <title>Extensive microbial diversity within the chicken gut microbiome revealed by metagenomics and culture.</title>
        <authorList>
            <person name="Gilroy R."/>
            <person name="Ravi A."/>
            <person name="Getino M."/>
            <person name="Pursley I."/>
            <person name="Horton D.L."/>
            <person name="Alikhan N.F."/>
            <person name="Baker D."/>
            <person name="Gharbi K."/>
            <person name="Hall N."/>
            <person name="Watson M."/>
            <person name="Adriaenssens E.M."/>
            <person name="Foster-Nyarko E."/>
            <person name="Jarju S."/>
            <person name="Secka A."/>
            <person name="Antonio M."/>
            <person name="Oren A."/>
            <person name="Chaudhuri R.R."/>
            <person name="La Ragione R."/>
            <person name="Hildebrand F."/>
            <person name="Pallen M.J."/>
        </authorList>
    </citation>
    <scope>NUCLEOTIDE SEQUENCE</scope>
    <source>
        <strain evidence="1">B1-13419</strain>
    </source>
</reference>
<evidence type="ECO:0000313" key="1">
    <source>
        <dbReference type="EMBL" id="MBO8475174.1"/>
    </source>
</evidence>
<dbReference type="Proteomes" id="UP000823757">
    <property type="component" value="Unassembled WGS sequence"/>
</dbReference>
<dbReference type="EMBL" id="JADIMD010000117">
    <property type="protein sequence ID" value="MBO8475174.1"/>
    <property type="molecule type" value="Genomic_DNA"/>
</dbReference>
<proteinExistence type="predicted"/>
<name>A0A9D9NIM6_9BACT</name>
<sequence>MNIIVITADGHVRCRPDTTWEREDKDIYAPEQVSSYSYSPVLFARISKAGKCIGEKFVDRYYDAVNYGMLLYAATADEPSCEIMDHTSILPFPMYDRCTLSSADNEFRIMTGEDVIYSTAAGPENLIKDALVKASRLVSVRIGDIVAVELAPAAALVSRAGGPETRLRGSFCENPLFDLKIIM</sequence>
<evidence type="ECO:0000313" key="2">
    <source>
        <dbReference type="Proteomes" id="UP000823757"/>
    </source>
</evidence>
<comment type="caution">
    <text evidence="1">The sequence shown here is derived from an EMBL/GenBank/DDBJ whole genome shotgun (WGS) entry which is preliminary data.</text>
</comment>
<accession>A0A9D9NIM6</accession>
<gene>
    <name evidence="1" type="ORF">IAB91_07795</name>
</gene>
<protein>
    <submittedName>
        <fullName evidence="1">Uncharacterized protein</fullName>
    </submittedName>
</protein>
<dbReference type="AlphaFoldDB" id="A0A9D9NIM6"/>